<comment type="subcellular location">
    <subcellularLocation>
        <location evidence="1">Cell outer membrane</location>
    </subcellularLocation>
</comment>
<comment type="caution">
    <text evidence="8">The sequence shown here is derived from an EMBL/GenBank/DDBJ whole genome shotgun (WGS) entry which is preliminary data.</text>
</comment>
<evidence type="ECO:0000256" key="5">
    <source>
        <dbReference type="ARBA" id="ARBA00023237"/>
    </source>
</evidence>
<keyword evidence="5" id="KW-0998">Cell outer membrane</keyword>
<gene>
    <name evidence="8" type="ORF">IC229_25635</name>
</gene>
<name>A0A927ASL5_9BACT</name>
<reference evidence="8" key="1">
    <citation type="submission" date="2020-09" db="EMBL/GenBank/DDBJ databases">
        <authorList>
            <person name="Kim M.K."/>
        </authorList>
    </citation>
    <scope>NUCLEOTIDE SEQUENCE</scope>
    <source>
        <strain evidence="8">BT702</strain>
    </source>
</reference>
<comment type="similarity">
    <text evidence="2">Belongs to the SusD family.</text>
</comment>
<dbReference type="GO" id="GO:0009279">
    <property type="term" value="C:cell outer membrane"/>
    <property type="evidence" value="ECO:0007669"/>
    <property type="project" value="UniProtKB-SubCell"/>
</dbReference>
<dbReference type="SUPFAM" id="SSF48452">
    <property type="entry name" value="TPR-like"/>
    <property type="match status" value="1"/>
</dbReference>
<evidence type="ECO:0000259" key="7">
    <source>
        <dbReference type="Pfam" id="PF14322"/>
    </source>
</evidence>
<keyword evidence="4" id="KW-0472">Membrane</keyword>
<evidence type="ECO:0000313" key="9">
    <source>
        <dbReference type="Proteomes" id="UP000598820"/>
    </source>
</evidence>
<feature type="domain" description="RagB/SusD" evidence="6">
    <location>
        <begin position="352"/>
        <end position="489"/>
    </location>
</feature>
<dbReference type="InterPro" id="IPR011990">
    <property type="entry name" value="TPR-like_helical_dom_sf"/>
</dbReference>
<dbReference type="PROSITE" id="PS51257">
    <property type="entry name" value="PROKAR_LIPOPROTEIN"/>
    <property type="match status" value="1"/>
</dbReference>
<accession>A0A927ASL5</accession>
<dbReference type="Proteomes" id="UP000598820">
    <property type="component" value="Unassembled WGS sequence"/>
</dbReference>
<evidence type="ECO:0000313" key="8">
    <source>
        <dbReference type="EMBL" id="MBD2704053.1"/>
    </source>
</evidence>
<dbReference type="CDD" id="cd08977">
    <property type="entry name" value="SusD"/>
    <property type="match status" value="1"/>
</dbReference>
<dbReference type="RefSeq" id="WP_190890332.1">
    <property type="nucleotide sequence ID" value="NZ_JACWZY010000027.1"/>
</dbReference>
<keyword evidence="9" id="KW-1185">Reference proteome</keyword>
<dbReference type="Pfam" id="PF14322">
    <property type="entry name" value="SusD-like_3"/>
    <property type="match status" value="1"/>
</dbReference>
<evidence type="ECO:0000256" key="4">
    <source>
        <dbReference type="ARBA" id="ARBA00023136"/>
    </source>
</evidence>
<dbReference type="AlphaFoldDB" id="A0A927ASL5"/>
<organism evidence="8 9">
    <name type="scientific">Spirosoma profusum</name>
    <dbReference type="NCBI Taxonomy" id="2771354"/>
    <lineage>
        <taxon>Bacteria</taxon>
        <taxon>Pseudomonadati</taxon>
        <taxon>Bacteroidota</taxon>
        <taxon>Cytophagia</taxon>
        <taxon>Cytophagales</taxon>
        <taxon>Cytophagaceae</taxon>
        <taxon>Spirosoma</taxon>
    </lineage>
</organism>
<keyword evidence="3" id="KW-0732">Signal</keyword>
<evidence type="ECO:0000256" key="2">
    <source>
        <dbReference type="ARBA" id="ARBA00006275"/>
    </source>
</evidence>
<dbReference type="InterPro" id="IPR012944">
    <property type="entry name" value="SusD_RagB_dom"/>
</dbReference>
<feature type="domain" description="SusD-like N-terminal" evidence="7">
    <location>
        <begin position="70"/>
        <end position="234"/>
    </location>
</feature>
<dbReference type="InterPro" id="IPR033985">
    <property type="entry name" value="SusD-like_N"/>
</dbReference>
<sequence length="489" mass="54406">MKLLIALTATARRNLSLILSFTLSLFVLTACEVLDKIPESNFTPDNFYRNADDAKAAVSTVYDPMNSANMYGQIMWILQDQATDDAEWGNGRSTANQPKNDLDKFAFTPATATFQSLWTTIYQGINRANTVIARVPGIAMDNNLKAQYVAEAKFMRGFYYFTLVRLFGGVPLIVNETTSLNNLNVPRASVEDVYKQVIQDFTDAETTLPLRFTGADLGRATKGAAKAYLAKVYLTRQEWAKASAKAKEVMDLGVYDLWANFNEAFLLANKNGKEAVFEIQALGGGVGEGSLMQGYMRPNFDRVNGVAGFGDDPVTDNLYRTYTAADKRRDVTIKLYSATTNPAAPASVVFPGYVYKYLDPTATGNNDGANNYPLIRYADVLLMYAEALNEQSAGNADAYAVVNRLRRRAGLTDLAGLTQDQFRDAILLERRLELAFEGHRWYDLARTKRLISAMKAQNPTIVVQDRHYLYPIPQTERDVNPALDQNPGY</sequence>
<dbReference type="EMBL" id="JACWZY010000027">
    <property type="protein sequence ID" value="MBD2704053.1"/>
    <property type="molecule type" value="Genomic_DNA"/>
</dbReference>
<dbReference type="Pfam" id="PF07980">
    <property type="entry name" value="SusD_RagB"/>
    <property type="match status" value="1"/>
</dbReference>
<proteinExistence type="inferred from homology"/>
<evidence type="ECO:0000256" key="1">
    <source>
        <dbReference type="ARBA" id="ARBA00004442"/>
    </source>
</evidence>
<dbReference type="Gene3D" id="1.25.40.390">
    <property type="match status" value="1"/>
</dbReference>
<evidence type="ECO:0000256" key="3">
    <source>
        <dbReference type="ARBA" id="ARBA00022729"/>
    </source>
</evidence>
<protein>
    <submittedName>
        <fullName evidence="8">RagB/SusD family nutrient uptake outer membrane protein</fullName>
    </submittedName>
</protein>
<evidence type="ECO:0000259" key="6">
    <source>
        <dbReference type="Pfam" id="PF07980"/>
    </source>
</evidence>